<dbReference type="AlphaFoldDB" id="A0A2U1TG82"/>
<dbReference type="Pfam" id="PF01370">
    <property type="entry name" value="Epimerase"/>
    <property type="match status" value="1"/>
</dbReference>
<sequence length="332" mass="35543">MKLLVLGGTEFVGRALVDAGLARGWDVTTFNRGTHGPRAGVTGVTGDRSTQQGIQSLTDHDGDWDVVVDTWSWAPSTVRDTARALAARAGRYVYISSCSVYGFPAQPGSTENSPVVDSSPDDDTFEDYARTKAGAERAVTDAFGERAILARAGLILGPHENIGRLPWWLLRAARGGRILAPGTPDAGIQYIDARDLADWALTAAEHGVSGPVNVISKPSQTTMGEVLELCLRATGSSGSLEWVTPERILEAGIEPWTQLPLWLPPGEAHDTMYRIDVSRASETGLSIRPISETVTDTWAWLQSIGGVPPQRADRPPAGIDPRREAEVLAALG</sequence>
<dbReference type="PANTHER" id="PTHR43245">
    <property type="entry name" value="BIFUNCTIONAL POLYMYXIN RESISTANCE PROTEIN ARNA"/>
    <property type="match status" value="1"/>
</dbReference>
<dbReference type="InterPro" id="IPR036291">
    <property type="entry name" value="NAD(P)-bd_dom_sf"/>
</dbReference>
<organism evidence="2 3">
    <name type="scientific">Mycetocola zhujimingii</name>
    <dbReference type="NCBI Taxonomy" id="2079792"/>
    <lineage>
        <taxon>Bacteria</taxon>
        <taxon>Bacillati</taxon>
        <taxon>Actinomycetota</taxon>
        <taxon>Actinomycetes</taxon>
        <taxon>Micrococcales</taxon>
        <taxon>Microbacteriaceae</taxon>
        <taxon>Mycetocola</taxon>
    </lineage>
</organism>
<keyword evidence="3" id="KW-1185">Reference proteome</keyword>
<dbReference type="Gene3D" id="3.40.50.720">
    <property type="entry name" value="NAD(P)-binding Rossmann-like Domain"/>
    <property type="match status" value="1"/>
</dbReference>
<dbReference type="RefSeq" id="WP_108961858.1">
    <property type="nucleotide sequence ID" value="NZ_QEFB01000001.1"/>
</dbReference>
<feature type="domain" description="NAD-dependent epimerase/dehydratase" evidence="1">
    <location>
        <begin position="4"/>
        <end position="211"/>
    </location>
</feature>
<accession>A0A2U1TG82</accession>
<dbReference type="PANTHER" id="PTHR43245:SF13">
    <property type="entry name" value="UDP-D-APIOSE_UDP-D-XYLOSE SYNTHASE 2"/>
    <property type="match status" value="1"/>
</dbReference>
<dbReference type="Proteomes" id="UP000244962">
    <property type="component" value="Unassembled WGS sequence"/>
</dbReference>
<dbReference type="SUPFAM" id="SSF51735">
    <property type="entry name" value="NAD(P)-binding Rossmann-fold domains"/>
    <property type="match status" value="1"/>
</dbReference>
<comment type="caution">
    <text evidence="2">The sequence shown here is derived from an EMBL/GenBank/DDBJ whole genome shotgun (WGS) entry which is preliminary data.</text>
</comment>
<evidence type="ECO:0000259" key="1">
    <source>
        <dbReference type="Pfam" id="PF01370"/>
    </source>
</evidence>
<evidence type="ECO:0000313" key="3">
    <source>
        <dbReference type="Proteomes" id="UP000244962"/>
    </source>
</evidence>
<dbReference type="InterPro" id="IPR050177">
    <property type="entry name" value="Lipid_A_modif_metabolic_enz"/>
</dbReference>
<gene>
    <name evidence="2" type="ORF">DF223_00660</name>
</gene>
<reference evidence="3" key="1">
    <citation type="submission" date="2018-04" db="EMBL/GenBank/DDBJ databases">
        <authorList>
            <person name="Liu S."/>
            <person name="Wang Z."/>
            <person name="Li J."/>
        </authorList>
    </citation>
    <scope>NUCLEOTIDE SEQUENCE [LARGE SCALE GENOMIC DNA]</scope>
    <source>
        <strain evidence="3">622</strain>
    </source>
</reference>
<proteinExistence type="predicted"/>
<evidence type="ECO:0000313" key="2">
    <source>
        <dbReference type="EMBL" id="PWC07907.1"/>
    </source>
</evidence>
<name>A0A2U1TG82_9MICO</name>
<dbReference type="EMBL" id="QEFB01000001">
    <property type="protein sequence ID" value="PWC07907.1"/>
    <property type="molecule type" value="Genomic_DNA"/>
</dbReference>
<dbReference type="InterPro" id="IPR001509">
    <property type="entry name" value="Epimerase_deHydtase"/>
</dbReference>
<protein>
    <submittedName>
        <fullName evidence="2">Reductase</fullName>
    </submittedName>
</protein>